<protein>
    <submittedName>
        <fullName evidence="4">Right-handed parallel beta-helix repeat-containing protein</fullName>
    </submittedName>
</protein>
<sequence length="278" mass="30383">MSSIPPSNPDEIDPSASVSEIPKNPLGGQTLIVDQSDSNSYPRPSAAIKDAGPQDLIYIRAGQYEDRLFIAEKPIHIVGAGRDQVEIFSRRSGPLYLQKVPSGHISGITFRYVGSDQHSAINILDSTCTISQCRAMEGILSGIVIYGPECRPTLSDNEVCSNRESGIFTFAGARPYLTMNDCFHNHHFGLAVRDDGSSPDLTKNLCHHNMLSGILLFHGAKALVLENTCEHNFHWGVVMTPDSHTSPEQEQLLQANTLTNNPRGALIITHEPLSEIGR</sequence>
<feature type="region of interest" description="Disordered" evidence="2">
    <location>
        <begin position="1"/>
        <end position="47"/>
    </location>
</feature>
<evidence type="ECO:0000256" key="2">
    <source>
        <dbReference type="SAM" id="MobiDB-lite"/>
    </source>
</evidence>
<dbReference type="PANTHER" id="PTHR22990:SF15">
    <property type="entry name" value="F-BOX ONLY PROTEIN 10"/>
    <property type="match status" value="1"/>
</dbReference>
<organism evidence="4 5">
    <name type="scientific">Candidatus Nitronereus thalassa</name>
    <dbReference type="NCBI Taxonomy" id="3020898"/>
    <lineage>
        <taxon>Bacteria</taxon>
        <taxon>Pseudomonadati</taxon>
        <taxon>Nitrospirota</taxon>
        <taxon>Nitrospiria</taxon>
        <taxon>Nitrospirales</taxon>
        <taxon>Nitrospiraceae</taxon>
        <taxon>Candidatus Nitronereus</taxon>
    </lineage>
</organism>
<accession>A0ABU3K469</accession>
<evidence type="ECO:0000259" key="3">
    <source>
        <dbReference type="Pfam" id="PF13229"/>
    </source>
</evidence>
<comment type="caution">
    <text evidence="4">The sequence shown here is derived from an EMBL/GenBank/DDBJ whole genome shotgun (WGS) entry which is preliminary data.</text>
</comment>
<feature type="compositionally biased region" description="Polar residues" evidence="2">
    <location>
        <begin position="32"/>
        <end position="42"/>
    </location>
</feature>
<dbReference type="InterPro" id="IPR012334">
    <property type="entry name" value="Pectin_lyas_fold"/>
</dbReference>
<reference evidence="4 5" key="1">
    <citation type="journal article" date="2023" name="ISME J.">
        <title>Cultivation and genomic characterization of novel and ubiquitous marine nitrite-oxidizing bacteria from the Nitrospirales.</title>
        <authorList>
            <person name="Mueller A.J."/>
            <person name="Daebeler A."/>
            <person name="Herbold C.W."/>
            <person name="Kirkegaard R.H."/>
            <person name="Daims H."/>
        </authorList>
    </citation>
    <scope>NUCLEOTIDE SEQUENCE [LARGE SCALE GENOMIC DNA]</scope>
    <source>
        <strain evidence="4 5">EB</strain>
    </source>
</reference>
<dbReference type="RefSeq" id="WP_313831542.1">
    <property type="nucleotide sequence ID" value="NZ_JAQOUE010000001.1"/>
</dbReference>
<gene>
    <name evidence="4" type="ORF">PPG34_02405</name>
</gene>
<dbReference type="Gene3D" id="2.160.20.10">
    <property type="entry name" value="Single-stranded right-handed beta-helix, Pectin lyase-like"/>
    <property type="match status" value="1"/>
</dbReference>
<evidence type="ECO:0000256" key="1">
    <source>
        <dbReference type="ARBA" id="ARBA00022737"/>
    </source>
</evidence>
<feature type="domain" description="Right handed beta helix" evidence="3">
    <location>
        <begin position="104"/>
        <end position="238"/>
    </location>
</feature>
<dbReference type="PANTHER" id="PTHR22990">
    <property type="entry name" value="F-BOX ONLY PROTEIN"/>
    <property type="match status" value="1"/>
</dbReference>
<name>A0ABU3K469_9BACT</name>
<dbReference type="Pfam" id="PF13229">
    <property type="entry name" value="Beta_helix"/>
    <property type="match status" value="1"/>
</dbReference>
<dbReference type="SUPFAM" id="SSF51126">
    <property type="entry name" value="Pectin lyase-like"/>
    <property type="match status" value="1"/>
</dbReference>
<dbReference type="InterPro" id="IPR011050">
    <property type="entry name" value="Pectin_lyase_fold/virulence"/>
</dbReference>
<dbReference type="EMBL" id="JAQOUE010000001">
    <property type="protein sequence ID" value="MDT7041185.1"/>
    <property type="molecule type" value="Genomic_DNA"/>
</dbReference>
<evidence type="ECO:0000313" key="4">
    <source>
        <dbReference type="EMBL" id="MDT7041185.1"/>
    </source>
</evidence>
<keyword evidence="1" id="KW-0677">Repeat</keyword>
<dbReference type="InterPro" id="IPR039448">
    <property type="entry name" value="Beta_helix"/>
</dbReference>
<keyword evidence="5" id="KW-1185">Reference proteome</keyword>
<evidence type="ECO:0000313" key="5">
    <source>
        <dbReference type="Proteomes" id="UP001250932"/>
    </source>
</evidence>
<dbReference type="Proteomes" id="UP001250932">
    <property type="component" value="Unassembled WGS sequence"/>
</dbReference>
<proteinExistence type="predicted"/>
<dbReference type="InterPro" id="IPR051550">
    <property type="entry name" value="SCF-Subunits/Alg-Epimerases"/>
</dbReference>